<dbReference type="OrthoDB" id="9815010at2"/>
<dbReference type="SMART" id="SM00028">
    <property type="entry name" value="TPR"/>
    <property type="match status" value="2"/>
</dbReference>
<feature type="repeat" description="TPR" evidence="3">
    <location>
        <begin position="98"/>
        <end position="131"/>
    </location>
</feature>
<evidence type="ECO:0000256" key="1">
    <source>
        <dbReference type="ARBA" id="ARBA00022737"/>
    </source>
</evidence>
<dbReference type="SUPFAM" id="SSF48452">
    <property type="entry name" value="TPR-like"/>
    <property type="match status" value="1"/>
</dbReference>
<dbReference type="PROSITE" id="PS50005">
    <property type="entry name" value="TPR"/>
    <property type="match status" value="1"/>
</dbReference>
<dbReference type="RefSeq" id="WP_136338222.1">
    <property type="nucleotide sequence ID" value="NZ_SSMD01000002.1"/>
</dbReference>
<name>A0A4S3MC63_9RHOB</name>
<evidence type="ECO:0000256" key="2">
    <source>
        <dbReference type="ARBA" id="ARBA00022803"/>
    </source>
</evidence>
<proteinExistence type="predicted"/>
<reference evidence="5 6" key="1">
    <citation type="submission" date="2019-04" db="EMBL/GenBank/DDBJ databases">
        <title>Draft genome sequence of Youngimonas vesicularis.</title>
        <authorList>
            <person name="Hameed A."/>
        </authorList>
    </citation>
    <scope>NUCLEOTIDE SEQUENCE [LARGE SCALE GENOMIC DNA]</scope>
    <source>
        <strain evidence="5 6">CC-AMW-E</strain>
    </source>
</reference>
<keyword evidence="6" id="KW-1185">Reference proteome</keyword>
<evidence type="ECO:0000313" key="6">
    <source>
        <dbReference type="Proteomes" id="UP000306113"/>
    </source>
</evidence>
<sequence length="179" mass="19678">MRILSVMALMLSGAAAWACPAPPDHAAAIEDVLTQIRAAKTEQDARLLTNQLWELWTDAPDEAAQAALDTGISKRASYDFLGATQEFDRLVAYCPDYAEGYNQRAFVNFMREDYQAALTDLDVALRLSPTHVAAMTGKALALMGLNQQDQAQQVLKQALALNPWLPERHLLAPPKGEKL</sequence>
<keyword evidence="1" id="KW-0677">Repeat</keyword>
<dbReference type="EMBL" id="SSMD01000002">
    <property type="protein sequence ID" value="THD75861.1"/>
    <property type="molecule type" value="Genomic_DNA"/>
</dbReference>
<evidence type="ECO:0000313" key="5">
    <source>
        <dbReference type="EMBL" id="THD75861.1"/>
    </source>
</evidence>
<gene>
    <name evidence="5" type="ORF">E7681_05260</name>
</gene>
<feature type="signal peptide" evidence="4">
    <location>
        <begin position="1"/>
        <end position="18"/>
    </location>
</feature>
<evidence type="ECO:0000256" key="3">
    <source>
        <dbReference type="PROSITE-ProRule" id="PRU00339"/>
    </source>
</evidence>
<dbReference type="InterPro" id="IPR011990">
    <property type="entry name" value="TPR-like_helical_dom_sf"/>
</dbReference>
<dbReference type="PANTHER" id="PTHR44858:SF1">
    <property type="entry name" value="UDP-N-ACETYLGLUCOSAMINE--PEPTIDE N-ACETYLGLUCOSAMINYLTRANSFERASE SPINDLY-RELATED"/>
    <property type="match status" value="1"/>
</dbReference>
<accession>A0A4S3MC63</accession>
<protein>
    <submittedName>
        <fullName evidence="5">Uncharacterized protein</fullName>
    </submittedName>
</protein>
<feature type="chain" id="PRO_5020868092" evidence="4">
    <location>
        <begin position="19"/>
        <end position="179"/>
    </location>
</feature>
<dbReference type="AlphaFoldDB" id="A0A4S3MC63"/>
<organism evidence="5 6">
    <name type="scientific">Thalassobius vesicularis</name>
    <dbReference type="NCBI Taxonomy" id="1294297"/>
    <lineage>
        <taxon>Bacteria</taxon>
        <taxon>Pseudomonadati</taxon>
        <taxon>Pseudomonadota</taxon>
        <taxon>Alphaproteobacteria</taxon>
        <taxon>Rhodobacterales</taxon>
        <taxon>Roseobacteraceae</taxon>
        <taxon>Thalassovita</taxon>
    </lineage>
</organism>
<comment type="caution">
    <text evidence="5">The sequence shown here is derived from an EMBL/GenBank/DDBJ whole genome shotgun (WGS) entry which is preliminary data.</text>
</comment>
<keyword evidence="4" id="KW-0732">Signal</keyword>
<dbReference type="Pfam" id="PF14559">
    <property type="entry name" value="TPR_19"/>
    <property type="match status" value="1"/>
</dbReference>
<dbReference type="InterPro" id="IPR019734">
    <property type="entry name" value="TPR_rpt"/>
</dbReference>
<evidence type="ECO:0000256" key="4">
    <source>
        <dbReference type="SAM" id="SignalP"/>
    </source>
</evidence>
<dbReference type="InterPro" id="IPR050498">
    <property type="entry name" value="Ycf3"/>
</dbReference>
<dbReference type="PANTHER" id="PTHR44858">
    <property type="entry name" value="TETRATRICOPEPTIDE REPEAT PROTEIN 6"/>
    <property type="match status" value="1"/>
</dbReference>
<dbReference type="Gene3D" id="1.25.40.10">
    <property type="entry name" value="Tetratricopeptide repeat domain"/>
    <property type="match status" value="1"/>
</dbReference>
<dbReference type="Proteomes" id="UP000306113">
    <property type="component" value="Unassembled WGS sequence"/>
</dbReference>
<keyword evidence="2 3" id="KW-0802">TPR repeat</keyword>